<keyword evidence="2" id="KW-0732">Signal</keyword>
<feature type="chain" id="PRO_5046271709" description="Tetratricopeptide repeat protein" evidence="2">
    <location>
        <begin position="17"/>
        <end position="287"/>
    </location>
</feature>
<keyword evidence="4" id="KW-1185">Reference proteome</keyword>
<dbReference type="InterPro" id="IPR011990">
    <property type="entry name" value="TPR-like_helical_dom_sf"/>
</dbReference>
<evidence type="ECO:0000313" key="4">
    <source>
        <dbReference type="Proteomes" id="UP001221686"/>
    </source>
</evidence>
<reference evidence="3 4" key="1">
    <citation type="submission" date="2022-11" db="EMBL/GenBank/DDBJ databases">
        <title>Minimal conservation of predation-associated metabolite biosynthetic gene clusters underscores biosynthetic potential of Myxococcota including descriptions for ten novel species: Archangium lansinium sp. nov., Myxococcus landrumus sp. nov., Nannocystis bai.</title>
        <authorList>
            <person name="Ahearne A."/>
            <person name="Stevens C."/>
            <person name="Dowd S."/>
        </authorList>
    </citation>
    <scope>NUCLEOTIDE SEQUENCE [LARGE SCALE GENOMIC DNA]</scope>
    <source>
        <strain evidence="3 4">BB15-2</strain>
    </source>
</reference>
<protein>
    <recommendedName>
        <fullName evidence="5">Tetratricopeptide repeat protein</fullName>
    </recommendedName>
</protein>
<feature type="compositionally biased region" description="Basic and acidic residues" evidence="1">
    <location>
        <begin position="40"/>
        <end position="57"/>
    </location>
</feature>
<dbReference type="PROSITE" id="PS51257">
    <property type="entry name" value="PROKAR_LIPOPROTEIN"/>
    <property type="match status" value="1"/>
</dbReference>
<dbReference type="Proteomes" id="UP001221686">
    <property type="component" value="Unassembled WGS sequence"/>
</dbReference>
<feature type="region of interest" description="Disordered" evidence="1">
    <location>
        <begin position="261"/>
        <end position="287"/>
    </location>
</feature>
<dbReference type="Gene3D" id="1.25.40.10">
    <property type="entry name" value="Tetratricopeptide repeat domain"/>
    <property type="match status" value="1"/>
</dbReference>
<dbReference type="RefSeq" id="WP_272090092.1">
    <property type="nucleotide sequence ID" value="NZ_JAQNDL010000003.1"/>
</dbReference>
<evidence type="ECO:0000256" key="2">
    <source>
        <dbReference type="SAM" id="SignalP"/>
    </source>
</evidence>
<evidence type="ECO:0000313" key="3">
    <source>
        <dbReference type="EMBL" id="MDC0721590.1"/>
    </source>
</evidence>
<evidence type="ECO:0000256" key="1">
    <source>
        <dbReference type="SAM" id="MobiDB-lite"/>
    </source>
</evidence>
<sequence>MLRPAPAALVALLAAACGGTPTPPPPTKVEVSSHPAEIQPPERDVRNPFRRADRDPPPPRSEPQLPPAELGQALAAAAAARAAGNDVEVTQALLPCANKIPKSTRCEGELALVLAKSAGHKAESDYYLQHAIADDDPAADADFYGRLAAALRLAPMLPEAAVALQRRIARLPEPAAADWLALAEVLQGLPRREAEAAEALQRAFERDPSQLKYLGDAGELLSQVPGRGAEALTILQRYRESIRTTEPELLPGLDQRIAQVQAELNPPAVAPGTAPAHAKSAKPATPK</sequence>
<accession>A0ABT5E7E8</accession>
<name>A0ABT5E7E8_9BACT</name>
<dbReference type="SUPFAM" id="SSF48452">
    <property type="entry name" value="TPR-like"/>
    <property type="match status" value="1"/>
</dbReference>
<comment type="caution">
    <text evidence="3">The sequence shown here is derived from an EMBL/GenBank/DDBJ whole genome shotgun (WGS) entry which is preliminary data.</text>
</comment>
<feature type="region of interest" description="Disordered" evidence="1">
    <location>
        <begin position="17"/>
        <end position="66"/>
    </location>
</feature>
<dbReference type="EMBL" id="JAQNDL010000003">
    <property type="protein sequence ID" value="MDC0721590.1"/>
    <property type="molecule type" value="Genomic_DNA"/>
</dbReference>
<proteinExistence type="predicted"/>
<evidence type="ECO:0008006" key="5">
    <source>
        <dbReference type="Google" id="ProtNLM"/>
    </source>
</evidence>
<gene>
    <name evidence="3" type="ORF">POL25_32075</name>
</gene>
<organism evidence="3 4">
    <name type="scientific">Nannocystis bainbridge</name>
    <dbReference type="NCBI Taxonomy" id="2995303"/>
    <lineage>
        <taxon>Bacteria</taxon>
        <taxon>Pseudomonadati</taxon>
        <taxon>Myxococcota</taxon>
        <taxon>Polyangia</taxon>
        <taxon>Nannocystales</taxon>
        <taxon>Nannocystaceae</taxon>
        <taxon>Nannocystis</taxon>
    </lineage>
</organism>
<feature type="signal peptide" evidence="2">
    <location>
        <begin position="1"/>
        <end position="16"/>
    </location>
</feature>